<reference evidence="1" key="2">
    <citation type="submission" date="2021-04" db="EMBL/GenBank/DDBJ databases">
        <authorList>
            <person name="Dong X."/>
        </authorList>
    </citation>
    <scope>NUCLEOTIDE SEQUENCE</scope>
    <source>
        <strain evidence="1">ZWT</strain>
    </source>
</reference>
<dbReference type="AlphaFoldDB" id="A0A9J6NYR6"/>
<comment type="caution">
    <text evidence="1">The sequence shown here is derived from an EMBL/GenBank/DDBJ whole genome shotgun (WGS) entry which is preliminary data.</text>
</comment>
<keyword evidence="2" id="KW-1185">Reference proteome</keyword>
<proteinExistence type="predicted"/>
<dbReference type="Proteomes" id="UP001056429">
    <property type="component" value="Unassembled WGS sequence"/>
</dbReference>
<evidence type="ECO:0000313" key="1">
    <source>
        <dbReference type="EMBL" id="MCM1989196.1"/>
    </source>
</evidence>
<evidence type="ECO:0000313" key="2">
    <source>
        <dbReference type="Proteomes" id="UP001056429"/>
    </source>
</evidence>
<protein>
    <submittedName>
        <fullName evidence="1">Uncharacterized protein</fullName>
    </submittedName>
</protein>
<accession>A0A9J6NYR6</accession>
<reference evidence="1" key="1">
    <citation type="journal article" date="2021" name="mSystems">
        <title>Bacteria and Archaea Synergistically Convert Glycine Betaine to Biogenic Methane in the Formosa Cold Seep of the South China Sea.</title>
        <authorList>
            <person name="Li L."/>
            <person name="Zhang W."/>
            <person name="Zhang S."/>
            <person name="Song L."/>
            <person name="Sun Q."/>
            <person name="Zhang H."/>
            <person name="Xiang H."/>
            <person name="Dong X."/>
        </authorList>
    </citation>
    <scope>NUCLEOTIDE SEQUENCE</scope>
    <source>
        <strain evidence="1">ZWT</strain>
    </source>
</reference>
<name>A0A9J6NYR6_9CLOT</name>
<gene>
    <name evidence="1" type="ORF">KDK92_05540</name>
</gene>
<organism evidence="1 2">
    <name type="scientific">Oceanirhabdus seepicola</name>
    <dbReference type="NCBI Taxonomy" id="2828781"/>
    <lineage>
        <taxon>Bacteria</taxon>
        <taxon>Bacillati</taxon>
        <taxon>Bacillota</taxon>
        <taxon>Clostridia</taxon>
        <taxon>Eubacteriales</taxon>
        <taxon>Clostridiaceae</taxon>
        <taxon>Oceanirhabdus</taxon>
    </lineage>
</organism>
<sequence length="62" mass="7364">MPKTALEDWFVLYQLIPGREPKVKMIEDYLVKEGIKHRNLLERAMEQPLSEKVVNRIKSILK</sequence>
<dbReference type="EMBL" id="JAGSOJ010000001">
    <property type="protein sequence ID" value="MCM1989196.1"/>
    <property type="molecule type" value="Genomic_DNA"/>
</dbReference>